<dbReference type="AlphaFoldDB" id="A0A1Y3QR76"/>
<evidence type="ECO:0000313" key="1">
    <source>
        <dbReference type="EMBL" id="OUN02153.1"/>
    </source>
</evidence>
<protein>
    <submittedName>
        <fullName evidence="1">Uncharacterized protein</fullName>
    </submittedName>
</protein>
<comment type="caution">
    <text evidence="1">The sequence shown here is derived from an EMBL/GenBank/DDBJ whole genome shotgun (WGS) entry which is preliminary data.</text>
</comment>
<proteinExistence type="predicted"/>
<dbReference type="EMBL" id="NFHB01000009">
    <property type="protein sequence ID" value="OUN02153.1"/>
    <property type="molecule type" value="Genomic_DNA"/>
</dbReference>
<dbReference type="OrthoDB" id="797856at2"/>
<dbReference type="RefSeq" id="WP_087403214.1">
    <property type="nucleotide sequence ID" value="NZ_JADPAQ010000009.1"/>
</dbReference>
<reference evidence="2" key="1">
    <citation type="submission" date="2017-04" db="EMBL/GenBank/DDBJ databases">
        <title>Function of individual gut microbiota members based on whole genome sequencing of pure cultures obtained from chicken caecum.</title>
        <authorList>
            <person name="Medvecky M."/>
            <person name="Cejkova D."/>
            <person name="Polansky O."/>
            <person name="Karasova D."/>
            <person name="Kubasova T."/>
            <person name="Cizek A."/>
            <person name="Rychlik I."/>
        </authorList>
    </citation>
    <scope>NUCLEOTIDE SEQUENCE [LARGE SCALE GENOMIC DNA]</scope>
    <source>
        <strain evidence="2">An90</strain>
    </source>
</reference>
<evidence type="ECO:0000313" key="2">
    <source>
        <dbReference type="Proteomes" id="UP000195772"/>
    </source>
</evidence>
<name>A0A1Y3QR76_9BACT</name>
<gene>
    <name evidence="1" type="ORF">B5G41_12365</name>
</gene>
<organism evidence="1 2">
    <name type="scientific">Alistipes onderdonkii</name>
    <dbReference type="NCBI Taxonomy" id="328813"/>
    <lineage>
        <taxon>Bacteria</taxon>
        <taxon>Pseudomonadati</taxon>
        <taxon>Bacteroidota</taxon>
        <taxon>Bacteroidia</taxon>
        <taxon>Bacteroidales</taxon>
        <taxon>Rikenellaceae</taxon>
        <taxon>Alistipes</taxon>
    </lineage>
</organism>
<dbReference type="Proteomes" id="UP000195772">
    <property type="component" value="Unassembled WGS sequence"/>
</dbReference>
<accession>A0A1Y3QR76</accession>
<sequence>MPEFNFRLSDAEMDDVIDYIFAKGVYMAPDDSYTTPDAKYIHSKEEYAEYEKDKITLKIFVMHDNYVECPLMYGSFIKNGQKLYYIQDREGGPHIQLLWFKRVNSGLWTYYPYYFYETVDYYKQRPPEALIRLYKEIVKYIQKKCVVIKYYGSRKYCGKEYLNQIRDGLITQVDDEFKELVLKHFEK</sequence>